<dbReference type="PANTHER" id="PTHR45586:SF1">
    <property type="entry name" value="LIPOPOLYSACCHARIDE ASSEMBLY PROTEIN B"/>
    <property type="match status" value="1"/>
</dbReference>
<sequence>MSVDGTLRKAAKLAKKGDRAGAAALYRKVLAKFPGNATARKGLEALATARPARPGAMPGAARQAAAPRAPGPAPQQMQALQRLMERGDLASVLAEGQRLALLFPKDPALINLLSLAQMRAGKLEAAVQGFDRVIALDPGFAGAPANKATALAQLGRYDEAEAAARVALKLDPDFVQAQLMLGYALVNTERAKEAVPVFERAVARAPKLPQAHIGLGNAHAALGQAQKALATFEAAQALDPGNVDVLNNLGNALNALGRVDEAVEALGRAAALKPELAVLHTNHARALGDVNRPEEALAACETALARDPKDARAWNLIGKFHRELGDKDSAVAALDKAYALDPSTPEPLALRWQMETLTLDHPDYARMEAMLEDPGVSPGQRTIIGFTLFKALDKAGDAAAAFARLDRANRLRREAEPYDINAHLAMFAAMKAQFADGIAPLDAAALAEVPAPHRPVFIVGMPRSGTSLVEQILASHSQVHGAGELPAIDAGMARLGWRDAEVGAAPDRETLIALRRDYFGALERLGADKPVVTDKTPLNFRHLGHALAAMPEARVLFMRRDARATCWSNYSNTFIGRANNFGTDMADTAAMYLAHLDLMDFWSGLYPGRITTVPYERLTEHQEEETRKLLAAAGLDWEEACLDFHQTRRAVRTVSATQVRQKMYTGSSEAWRPYEPFLAPMLERLGGVV</sequence>
<proteinExistence type="predicted"/>
<feature type="region of interest" description="Disordered" evidence="4">
    <location>
        <begin position="50"/>
        <end position="75"/>
    </location>
</feature>
<feature type="repeat" description="TPR" evidence="3">
    <location>
        <begin position="175"/>
        <end position="208"/>
    </location>
</feature>
<dbReference type="InterPro" id="IPR051012">
    <property type="entry name" value="CellSynth/LPSAsmb/PSIAsmb"/>
</dbReference>
<evidence type="ECO:0000256" key="1">
    <source>
        <dbReference type="ARBA" id="ARBA00022737"/>
    </source>
</evidence>
<feature type="repeat" description="TPR" evidence="3">
    <location>
        <begin position="243"/>
        <end position="276"/>
    </location>
</feature>
<dbReference type="SMART" id="SM00028">
    <property type="entry name" value="TPR"/>
    <property type="match status" value="8"/>
</dbReference>
<comment type="caution">
    <text evidence="5">The sequence shown here is derived from an EMBL/GenBank/DDBJ whole genome shotgun (WGS) entry which is preliminary data.</text>
</comment>
<dbReference type="PROSITE" id="PS50005">
    <property type="entry name" value="TPR"/>
    <property type="match status" value="5"/>
</dbReference>
<keyword evidence="1" id="KW-0677">Repeat</keyword>
<evidence type="ECO:0000313" key="6">
    <source>
        <dbReference type="Proteomes" id="UP000617355"/>
    </source>
</evidence>
<keyword evidence="2 3" id="KW-0802">TPR repeat</keyword>
<reference evidence="6" key="1">
    <citation type="journal article" date="2019" name="Int. J. Syst. Evol. Microbiol.">
        <title>The Global Catalogue of Microorganisms (GCM) 10K type strain sequencing project: providing services to taxonomists for standard genome sequencing and annotation.</title>
        <authorList>
            <consortium name="The Broad Institute Genomics Platform"/>
            <consortium name="The Broad Institute Genome Sequencing Center for Infectious Disease"/>
            <person name="Wu L."/>
            <person name="Ma J."/>
        </authorList>
    </citation>
    <scope>NUCLEOTIDE SEQUENCE [LARGE SCALE GENOMIC DNA]</scope>
    <source>
        <strain evidence="6">CGMCC 1.12922</strain>
    </source>
</reference>
<dbReference type="Gene3D" id="3.40.50.300">
    <property type="entry name" value="P-loop containing nucleotide triphosphate hydrolases"/>
    <property type="match status" value="1"/>
</dbReference>
<evidence type="ECO:0000256" key="2">
    <source>
        <dbReference type="ARBA" id="ARBA00022803"/>
    </source>
</evidence>
<evidence type="ECO:0000256" key="4">
    <source>
        <dbReference type="SAM" id="MobiDB-lite"/>
    </source>
</evidence>
<feature type="repeat" description="TPR" evidence="3">
    <location>
        <begin position="209"/>
        <end position="242"/>
    </location>
</feature>
<dbReference type="InterPro" id="IPR019734">
    <property type="entry name" value="TPR_rpt"/>
</dbReference>
<accession>A0ABQ1QJR9</accession>
<name>A0ABQ1QJR9_9RHOB</name>
<feature type="repeat" description="TPR" evidence="3">
    <location>
        <begin position="107"/>
        <end position="140"/>
    </location>
</feature>
<gene>
    <name evidence="5" type="ORF">GCM10011358_13100</name>
</gene>
<evidence type="ECO:0000256" key="3">
    <source>
        <dbReference type="PROSITE-ProRule" id="PRU00339"/>
    </source>
</evidence>
<dbReference type="Proteomes" id="UP000617355">
    <property type="component" value="Unassembled WGS sequence"/>
</dbReference>
<protein>
    <submittedName>
        <fullName evidence="5">Sulfotransferase</fullName>
    </submittedName>
</protein>
<dbReference type="RefSeq" id="WP_188526839.1">
    <property type="nucleotide sequence ID" value="NZ_BMGI01000002.1"/>
</dbReference>
<evidence type="ECO:0000313" key="5">
    <source>
        <dbReference type="EMBL" id="GGD30447.1"/>
    </source>
</evidence>
<dbReference type="EMBL" id="BMGI01000002">
    <property type="protein sequence ID" value="GGD30447.1"/>
    <property type="molecule type" value="Genomic_DNA"/>
</dbReference>
<keyword evidence="6" id="KW-1185">Reference proteome</keyword>
<dbReference type="Pfam" id="PF13432">
    <property type="entry name" value="TPR_16"/>
    <property type="match status" value="3"/>
</dbReference>
<feature type="repeat" description="TPR" evidence="3">
    <location>
        <begin position="311"/>
        <end position="344"/>
    </location>
</feature>
<dbReference type="SUPFAM" id="SSF52540">
    <property type="entry name" value="P-loop containing nucleoside triphosphate hydrolases"/>
    <property type="match status" value="1"/>
</dbReference>
<dbReference type="InterPro" id="IPR027417">
    <property type="entry name" value="P-loop_NTPase"/>
</dbReference>
<dbReference type="SUPFAM" id="SSF48452">
    <property type="entry name" value="TPR-like"/>
    <property type="match status" value="2"/>
</dbReference>
<dbReference type="InterPro" id="IPR011990">
    <property type="entry name" value="TPR-like_helical_dom_sf"/>
</dbReference>
<dbReference type="Pfam" id="PF13469">
    <property type="entry name" value="Sulfotransfer_3"/>
    <property type="match status" value="1"/>
</dbReference>
<dbReference type="PANTHER" id="PTHR45586">
    <property type="entry name" value="TPR REPEAT-CONTAINING PROTEIN PA4667"/>
    <property type="match status" value="1"/>
</dbReference>
<dbReference type="Gene3D" id="1.25.40.10">
    <property type="entry name" value="Tetratricopeptide repeat domain"/>
    <property type="match status" value="2"/>
</dbReference>
<organism evidence="5 6">
    <name type="scientific">Sinisalibacter lacisalsi</name>
    <dbReference type="NCBI Taxonomy" id="1526570"/>
    <lineage>
        <taxon>Bacteria</taxon>
        <taxon>Pseudomonadati</taxon>
        <taxon>Pseudomonadota</taxon>
        <taxon>Alphaproteobacteria</taxon>
        <taxon>Rhodobacterales</taxon>
        <taxon>Roseobacteraceae</taxon>
        <taxon>Sinisalibacter</taxon>
    </lineage>
</organism>